<evidence type="ECO:0000313" key="7">
    <source>
        <dbReference type="EMBL" id="TWF58950.1"/>
    </source>
</evidence>
<comment type="similarity">
    <text evidence="3">Belongs to the HpaH/HsaA monooxygenase family.</text>
</comment>
<dbReference type="GO" id="GO:0033539">
    <property type="term" value="P:fatty acid beta-oxidation using acyl-CoA dehydrogenase"/>
    <property type="evidence" value="ECO:0007669"/>
    <property type="project" value="TreeGrafter"/>
</dbReference>
<keyword evidence="2" id="KW-0560">Oxidoreductase</keyword>
<accession>A0A561R8L1</accession>
<dbReference type="InterPro" id="IPR046373">
    <property type="entry name" value="Acyl-CoA_Oxase/DH_mid-dom_sf"/>
</dbReference>
<evidence type="ECO:0000256" key="2">
    <source>
        <dbReference type="ARBA" id="ARBA00023002"/>
    </source>
</evidence>
<dbReference type="Proteomes" id="UP000320653">
    <property type="component" value="Unassembled WGS sequence"/>
</dbReference>
<dbReference type="SUPFAM" id="SSF47203">
    <property type="entry name" value="Acyl-CoA dehydrogenase C-terminal domain-like"/>
    <property type="match status" value="1"/>
</dbReference>
<dbReference type="Gene3D" id="1.20.140.10">
    <property type="entry name" value="Butyryl-CoA Dehydrogenase, subunit A, domain 3"/>
    <property type="match status" value="1"/>
</dbReference>
<dbReference type="InterPro" id="IPR050741">
    <property type="entry name" value="Acyl-CoA_dehydrogenase"/>
</dbReference>
<keyword evidence="1" id="KW-0285">Flavoprotein</keyword>
<evidence type="ECO:0000256" key="3">
    <source>
        <dbReference type="ARBA" id="ARBA00049661"/>
    </source>
</evidence>
<comment type="caution">
    <text evidence="7">The sequence shown here is derived from an EMBL/GenBank/DDBJ whole genome shotgun (WGS) entry which is preliminary data.</text>
</comment>
<feature type="domain" description="Acyl-CoA dehydrogenase/oxidase N-terminal" evidence="5">
    <location>
        <begin position="27"/>
        <end position="128"/>
    </location>
</feature>
<dbReference type="InterPro" id="IPR013786">
    <property type="entry name" value="AcylCoA_DH/ox_N"/>
</dbReference>
<evidence type="ECO:0000259" key="6">
    <source>
        <dbReference type="Pfam" id="PF08028"/>
    </source>
</evidence>
<dbReference type="Pfam" id="PF02770">
    <property type="entry name" value="Acyl-CoA_dh_M"/>
    <property type="match status" value="1"/>
</dbReference>
<dbReference type="Gene3D" id="2.40.110.10">
    <property type="entry name" value="Butyryl-CoA Dehydrogenase, subunit A, domain 2"/>
    <property type="match status" value="1"/>
</dbReference>
<feature type="domain" description="Acyl-CoA dehydrogenase C-terminal" evidence="6">
    <location>
        <begin position="247"/>
        <end position="380"/>
    </location>
</feature>
<dbReference type="InterPro" id="IPR037069">
    <property type="entry name" value="AcylCoA_DH/ox_N_sf"/>
</dbReference>
<dbReference type="SUPFAM" id="SSF56645">
    <property type="entry name" value="Acyl-CoA dehydrogenase NM domain-like"/>
    <property type="match status" value="1"/>
</dbReference>
<evidence type="ECO:0000259" key="5">
    <source>
        <dbReference type="Pfam" id="PF02771"/>
    </source>
</evidence>
<dbReference type="NCBIfam" id="TIGR04022">
    <property type="entry name" value="sulfur_SfnB"/>
    <property type="match status" value="1"/>
</dbReference>
<dbReference type="GO" id="GO:0050660">
    <property type="term" value="F:flavin adenine dinucleotide binding"/>
    <property type="evidence" value="ECO:0007669"/>
    <property type="project" value="InterPro"/>
</dbReference>
<dbReference type="OrthoDB" id="6184213at2"/>
<organism evidence="7 8">
    <name type="scientific">Neorhizobium alkalisoli</name>
    <dbReference type="NCBI Taxonomy" id="528178"/>
    <lineage>
        <taxon>Bacteria</taxon>
        <taxon>Pseudomonadati</taxon>
        <taxon>Pseudomonadota</taxon>
        <taxon>Alphaproteobacteria</taxon>
        <taxon>Hyphomicrobiales</taxon>
        <taxon>Rhizobiaceae</taxon>
        <taxon>Rhizobium/Agrobacterium group</taxon>
        <taxon>Neorhizobium</taxon>
    </lineage>
</organism>
<dbReference type="GO" id="GO:0003995">
    <property type="term" value="F:acyl-CoA dehydrogenase activity"/>
    <property type="evidence" value="ECO:0007669"/>
    <property type="project" value="TreeGrafter"/>
</dbReference>
<dbReference type="GO" id="GO:0016712">
    <property type="term" value="F:oxidoreductase activity, acting on paired donors, with incorporation or reduction of molecular oxygen, reduced flavin or flavoprotein as one donor, and incorporation of one atom of oxygen"/>
    <property type="evidence" value="ECO:0007669"/>
    <property type="project" value="TreeGrafter"/>
</dbReference>
<keyword evidence="8" id="KW-1185">Reference proteome</keyword>
<dbReference type="InterPro" id="IPR023922">
    <property type="entry name" value="S04_starv_induced_SfnB"/>
</dbReference>
<dbReference type="PANTHER" id="PTHR48083">
    <property type="entry name" value="MEDIUM-CHAIN SPECIFIC ACYL-COA DEHYDROGENASE, MITOCHONDRIAL-RELATED"/>
    <property type="match status" value="1"/>
</dbReference>
<proteinExistence type="inferred from homology"/>
<protein>
    <submittedName>
        <fullName evidence="7">SfnB family sulfur acquisition oxidoreductase</fullName>
    </submittedName>
</protein>
<dbReference type="Pfam" id="PF08028">
    <property type="entry name" value="Acyl-CoA_dh_2"/>
    <property type="match status" value="1"/>
</dbReference>
<dbReference type="Gene3D" id="1.10.540.10">
    <property type="entry name" value="Acyl-CoA dehydrogenase/oxidase, N-terminal domain"/>
    <property type="match status" value="1"/>
</dbReference>
<evidence type="ECO:0000259" key="4">
    <source>
        <dbReference type="Pfam" id="PF02770"/>
    </source>
</evidence>
<dbReference type="AlphaFoldDB" id="A0A561R8L1"/>
<dbReference type="PANTHER" id="PTHR48083:SF19">
    <property type="entry name" value="FLAVIN-DEPENDENT MONOOXYGENASE, OXYGENASE SUBUNIT HSAA"/>
    <property type="match status" value="1"/>
</dbReference>
<dbReference type="InterPro" id="IPR036250">
    <property type="entry name" value="AcylCo_DH-like_C"/>
</dbReference>
<name>A0A561R8L1_9HYPH</name>
<reference evidence="7 8" key="1">
    <citation type="submission" date="2019-06" db="EMBL/GenBank/DDBJ databases">
        <title>Sorghum-associated microbial communities from plants grown in Nebraska, USA.</title>
        <authorList>
            <person name="Schachtman D."/>
        </authorList>
    </citation>
    <scope>NUCLEOTIDE SEQUENCE [LARGE SCALE GENOMIC DNA]</scope>
    <source>
        <strain evidence="7 8">1225</strain>
    </source>
</reference>
<dbReference type="InterPro" id="IPR013107">
    <property type="entry name" value="Acyl-CoA_DH_C"/>
</dbReference>
<dbReference type="EMBL" id="VIWP01000001">
    <property type="protein sequence ID" value="TWF58950.1"/>
    <property type="molecule type" value="Genomic_DNA"/>
</dbReference>
<dbReference type="Pfam" id="PF02771">
    <property type="entry name" value="Acyl-CoA_dh_N"/>
    <property type="match status" value="1"/>
</dbReference>
<dbReference type="PIRSF" id="PIRSF016578">
    <property type="entry name" value="HsaA"/>
    <property type="match status" value="1"/>
</dbReference>
<dbReference type="InterPro" id="IPR009100">
    <property type="entry name" value="AcylCoA_DH/oxidase_NM_dom_sf"/>
</dbReference>
<feature type="domain" description="Acyl-CoA oxidase/dehydrogenase middle" evidence="4">
    <location>
        <begin position="139"/>
        <end position="220"/>
    </location>
</feature>
<evidence type="ECO:0000313" key="8">
    <source>
        <dbReference type="Proteomes" id="UP000320653"/>
    </source>
</evidence>
<gene>
    <name evidence="7" type="ORF">FHW37_101754</name>
</gene>
<dbReference type="RefSeq" id="WP_145632652.1">
    <property type="nucleotide sequence ID" value="NZ_VIWP01000001.1"/>
</dbReference>
<evidence type="ECO:0000256" key="1">
    <source>
        <dbReference type="ARBA" id="ARBA00022630"/>
    </source>
</evidence>
<dbReference type="GO" id="GO:0005737">
    <property type="term" value="C:cytoplasm"/>
    <property type="evidence" value="ECO:0007669"/>
    <property type="project" value="TreeGrafter"/>
</dbReference>
<dbReference type="InterPro" id="IPR006091">
    <property type="entry name" value="Acyl-CoA_Oxase/DH_mid-dom"/>
</dbReference>
<sequence>MSRVINLANKLRAVAPHIRTEDEAIDAARALANEIRIGSSLRDRQRILPHQEMELTAQSGILGVTVPADYGGADISNPFLAEVLAILSEADSSVGQIPQNHFYILEVLRLAGSEEQKRYFFTRALSGDHFANALAEKNTDAAGVIGTRLVEDGPGYRISGQKYYSTGALFADWIAVFALDPQDRTVMAIVPRETDGLTITDDWAGFGQRTTASGTVTIDNIYVTADSVIAYDKAFETPAPLGSLGQLLHAAVDLGIARAAFADMIDFVKNRSRGNRNLGIETASDDPLTVAKTGSIAVRIEAAAAVIERAGRKVDMAQVSPSPEAAAEASLAVAAAKILTTEAALEATNALFELAGTSATDENLNLDRHWRNARTHTVHDPVRWKHHAIGDFHLNGRLPRPNGQF</sequence>